<reference evidence="2 3" key="1">
    <citation type="submission" date="2018-10" db="EMBL/GenBank/DDBJ databases">
        <title>Genomic Encyclopedia of Archaeal and Bacterial Type Strains, Phase II (KMG-II): from individual species to whole genera.</title>
        <authorList>
            <person name="Goeker M."/>
        </authorList>
    </citation>
    <scope>NUCLEOTIDE SEQUENCE [LARGE SCALE GENOMIC DNA]</scope>
    <source>
        <strain evidence="2 3">DSM 43383</strain>
    </source>
</reference>
<sequence length="60" mass="6582">MTTWRRSIRSEDHGNCVELAALPDTIAIRDSKAPDTGHLNLTPDAFAALLTQVKHGKLDL</sequence>
<gene>
    <name evidence="2" type="ORF">BZB76_1297</name>
</gene>
<keyword evidence="3" id="KW-1185">Reference proteome</keyword>
<dbReference type="RefSeq" id="WP_121433279.1">
    <property type="nucleotide sequence ID" value="NZ_RBWU01000001.1"/>
</dbReference>
<dbReference type="InterPro" id="IPR007278">
    <property type="entry name" value="DUF397"/>
</dbReference>
<dbReference type="AlphaFoldDB" id="A0A495R0I7"/>
<dbReference type="OrthoDB" id="3482566at2"/>
<evidence type="ECO:0000313" key="3">
    <source>
        <dbReference type="Proteomes" id="UP000274601"/>
    </source>
</evidence>
<feature type="domain" description="DUF397" evidence="1">
    <location>
        <begin position="3"/>
        <end position="54"/>
    </location>
</feature>
<dbReference type="EMBL" id="RBWU01000001">
    <property type="protein sequence ID" value="RKS79818.1"/>
    <property type="molecule type" value="Genomic_DNA"/>
</dbReference>
<proteinExistence type="predicted"/>
<name>A0A495R0I7_9ACTN</name>
<comment type="caution">
    <text evidence="2">The sequence shown here is derived from an EMBL/GenBank/DDBJ whole genome shotgun (WGS) entry which is preliminary data.</text>
</comment>
<dbReference type="Proteomes" id="UP000274601">
    <property type="component" value="Unassembled WGS sequence"/>
</dbReference>
<dbReference type="Pfam" id="PF04149">
    <property type="entry name" value="DUF397"/>
    <property type="match status" value="1"/>
</dbReference>
<organism evidence="2 3">
    <name type="scientific">Actinomadura pelletieri DSM 43383</name>
    <dbReference type="NCBI Taxonomy" id="1120940"/>
    <lineage>
        <taxon>Bacteria</taxon>
        <taxon>Bacillati</taxon>
        <taxon>Actinomycetota</taxon>
        <taxon>Actinomycetes</taxon>
        <taxon>Streptosporangiales</taxon>
        <taxon>Thermomonosporaceae</taxon>
        <taxon>Actinomadura</taxon>
    </lineage>
</organism>
<evidence type="ECO:0000259" key="1">
    <source>
        <dbReference type="Pfam" id="PF04149"/>
    </source>
</evidence>
<evidence type="ECO:0000313" key="2">
    <source>
        <dbReference type="EMBL" id="RKS79818.1"/>
    </source>
</evidence>
<protein>
    <submittedName>
        <fullName evidence="2">Uncharacterized protein DUF397</fullName>
    </submittedName>
</protein>
<accession>A0A495R0I7</accession>